<reference evidence="3 4" key="1">
    <citation type="submission" date="2013-11" db="EMBL/GenBank/DDBJ databases">
        <title>Single cell genomics of uncultured Tannerella BU063 (oral taxon 286).</title>
        <authorList>
            <person name="Beall C.J."/>
            <person name="Campbell A.G."/>
            <person name="Griffen A.L."/>
            <person name="Podar M."/>
            <person name="Leys E.J."/>
        </authorList>
    </citation>
    <scope>NUCLEOTIDE SEQUENCE [LARGE SCALE GENOMIC DNA]</scope>
    <source>
        <strain evidence="3">Cell 2</strain>
    </source>
</reference>
<gene>
    <name evidence="3" type="ORF">N425_10345</name>
</gene>
<protein>
    <submittedName>
        <fullName evidence="3">Ser/Thr phosphatase</fullName>
    </submittedName>
</protein>
<evidence type="ECO:0000313" key="4">
    <source>
        <dbReference type="Proteomes" id="UP000018837"/>
    </source>
</evidence>
<comment type="caution">
    <text evidence="3">The sequence shown here is derived from an EMBL/GenBank/DDBJ whole genome shotgun (WGS) entry which is preliminary data.</text>
</comment>
<dbReference type="SUPFAM" id="SSF56300">
    <property type="entry name" value="Metallo-dependent phosphatases"/>
    <property type="match status" value="1"/>
</dbReference>
<feature type="region of interest" description="Disordered" evidence="1">
    <location>
        <begin position="1"/>
        <end position="25"/>
    </location>
</feature>
<feature type="domain" description="Calcineurin-like phosphoesterase" evidence="2">
    <location>
        <begin position="48"/>
        <end position="263"/>
    </location>
</feature>
<name>W2C283_9BACT</name>
<evidence type="ECO:0000313" key="3">
    <source>
        <dbReference type="EMBL" id="ETK01324.1"/>
    </source>
</evidence>
<accession>W2C283</accession>
<dbReference type="Proteomes" id="UP000018837">
    <property type="component" value="Unassembled WGS sequence"/>
</dbReference>
<proteinExistence type="predicted"/>
<dbReference type="InterPro" id="IPR029052">
    <property type="entry name" value="Metallo-depent_PP-like"/>
</dbReference>
<sequence>MAGLTSGCEEKTEEAPPRNSYELNRRNSARRLSGIATDLMREDRFILVHISDAHLSSWSSNNAWRRPENLIEAVNFVNRPPTKVNAMVATGDFISNSPKTPRQTALAYLSAFATHYFNANLVPSFVCTGNHDGNMINPAPEEWITREDFYSAVTARINYPVYTDGRSNYYYTDLPDSRGGRIRIIALDEMDRTYNAENTQRMAVYSPRQIEWLTHVALKQGMTAGHSVIVLLHHSLPSDNATARRYIANEHVYSWYMIPEIIEAFRSKTHFQKRYPNKVVPGDTLTVDADFTQAPGEFICYMGGHVHTYLNYEVSWMSNINRALPKQQVLVANNMSPSEKNPQSPIERQPRGTQNNTFNIYAIDTREKMIYVTFFGATLSYYPRVITLNYGNAPINDLTKGE</sequence>
<dbReference type="InterPro" id="IPR004843">
    <property type="entry name" value="Calcineurin-like_PHP"/>
</dbReference>
<evidence type="ECO:0000256" key="1">
    <source>
        <dbReference type="SAM" id="MobiDB-lite"/>
    </source>
</evidence>
<dbReference type="PATRIC" id="fig|1411148.3.peg.1671"/>
<dbReference type="Gene3D" id="3.60.21.10">
    <property type="match status" value="1"/>
</dbReference>
<dbReference type="GO" id="GO:0016787">
    <property type="term" value="F:hydrolase activity"/>
    <property type="evidence" value="ECO:0007669"/>
    <property type="project" value="InterPro"/>
</dbReference>
<organism evidence="3 4">
    <name type="scientific">Tannerella sp. oral taxon BU063 isolate Cell 2</name>
    <dbReference type="NCBI Taxonomy" id="1411148"/>
    <lineage>
        <taxon>Bacteria</taxon>
        <taxon>Pseudomonadati</taxon>
        <taxon>Bacteroidota</taxon>
        <taxon>Bacteroidia</taxon>
        <taxon>Bacteroidales</taxon>
        <taxon>Tannerellaceae</taxon>
        <taxon>Tannerella</taxon>
    </lineage>
</organism>
<dbReference type="EMBL" id="AYUF01000485">
    <property type="protein sequence ID" value="ETK01324.1"/>
    <property type="molecule type" value="Genomic_DNA"/>
</dbReference>
<evidence type="ECO:0000259" key="2">
    <source>
        <dbReference type="Pfam" id="PF00149"/>
    </source>
</evidence>
<dbReference type="Pfam" id="PF00149">
    <property type="entry name" value="Metallophos"/>
    <property type="match status" value="1"/>
</dbReference>
<dbReference type="AlphaFoldDB" id="W2C283"/>